<dbReference type="GO" id="GO:0016887">
    <property type="term" value="F:ATP hydrolysis activity"/>
    <property type="evidence" value="ECO:0007669"/>
    <property type="project" value="InterPro"/>
</dbReference>
<dbReference type="NCBIfam" id="TIGR01494">
    <property type="entry name" value="ATPase_P-type"/>
    <property type="match status" value="2"/>
</dbReference>
<dbReference type="SFLD" id="SFLDG00002">
    <property type="entry name" value="C1.7:_P-type_atpase_like"/>
    <property type="match status" value="1"/>
</dbReference>
<dbReference type="Gene3D" id="3.40.50.1000">
    <property type="entry name" value="HAD superfamily/HAD-like"/>
    <property type="match status" value="1"/>
</dbReference>
<dbReference type="Gene3D" id="2.70.150.10">
    <property type="entry name" value="Calcium-transporting ATPase, cytoplasmic transduction domain A"/>
    <property type="match status" value="1"/>
</dbReference>
<dbReference type="InterPro" id="IPR044492">
    <property type="entry name" value="P_typ_ATPase_HD_dom"/>
</dbReference>
<evidence type="ECO:0000259" key="6">
    <source>
        <dbReference type="Pfam" id="PF00122"/>
    </source>
</evidence>
<sequence length="825" mass="87544">MSRTAKIIAHPHAQLGLSGEQVAQRNAAGLTNRFSQASSRSLWEIVRANVLTLFNAIVAGSFILLLVLGQWRDALFGFSAVGNAVIGVVQEYRAKRALDRLAVINTPHARVLRDGTVQDIEVEAVVHEDILVLRVGDQIPADATTIDSESLEIDESLLTGEADPVLKAPVDDVLSGSSVVAGHGLARVTRVGAESFASRLTAEAKRFSLVNSEIRNGLNRVLRWIIWALLPIMLIVVNGQMQAAGGWEQAISSGSWRTAVVGAVASIIAMVPLGLVLMTSVAFAVSGVRLARHKVLIQELAAVEVLARVDIICLDKTGTLTEGAIVFDAVHSLAATPETGADEWPGWRESLGWFGADPNANATARCLAEEFTADSALGAVAAIPFSSERKWSAVAFGADTVAAGTWVLGAPELVLNPESPRGSAAATVLGEANTLASAGMRTLVLAHSSEMISTNAAGAAGTAAGAGLPSRLSSTVLLTFREKVRPDAARTLAYFRDQGVGVRIISGDDPQTVAAVAREVGIHVEEGYDARTLPADPDQLADMMEQQLVFGRVTPTQKKDMVRALQRRGHVVAMTGDGVNDALALKHADIGIAMNTAAAATKAVSRLVLLDGRFDRLPSVVAEGRRVIANIERVSVLYLSKTAYAIAMSMIFGALIWGFPFLPRQLSATDGLTIGIPSFFLALMANTRRYRPGFLKRSLWFAVPAGLIVTAGILAVNAYARLVGGFSTEDVQGASVITLSLIALWVLVVVSRPLNLARVGIVLAMYIVLVGMLTIPLPRDFFNLAVPPPALLQLSVITAFVGCLAVEILGRIRARVNARFRGRPV</sequence>
<dbReference type="InterPro" id="IPR023298">
    <property type="entry name" value="ATPase_P-typ_TM_dom_sf"/>
</dbReference>
<dbReference type="InterPro" id="IPR023214">
    <property type="entry name" value="HAD_sf"/>
</dbReference>
<evidence type="ECO:0000256" key="1">
    <source>
        <dbReference type="ARBA" id="ARBA00004651"/>
    </source>
</evidence>
<dbReference type="PROSITE" id="PS00154">
    <property type="entry name" value="ATPASE_E1_E2"/>
    <property type="match status" value="1"/>
</dbReference>
<evidence type="ECO:0000256" key="3">
    <source>
        <dbReference type="ARBA" id="ARBA00022967"/>
    </source>
</evidence>
<keyword evidence="4" id="KW-1133">Transmembrane helix</keyword>
<dbReference type="GO" id="GO:0005886">
    <property type="term" value="C:plasma membrane"/>
    <property type="evidence" value="ECO:0007669"/>
    <property type="project" value="UniProtKB-SubCell"/>
</dbReference>
<dbReference type="InterPro" id="IPR001757">
    <property type="entry name" value="P_typ_ATPase"/>
</dbReference>
<evidence type="ECO:0000313" key="8">
    <source>
        <dbReference type="Proteomes" id="UP000297654"/>
    </source>
</evidence>
<dbReference type="SUPFAM" id="SSF81653">
    <property type="entry name" value="Calcium ATPase, transduction domain A"/>
    <property type="match status" value="1"/>
</dbReference>
<dbReference type="OrthoDB" id="9814270at2"/>
<comment type="caution">
    <text evidence="7">The sequence shown here is derived from an EMBL/GenBank/DDBJ whole genome shotgun (WGS) entry which is preliminary data.</text>
</comment>
<comment type="subcellular location">
    <subcellularLocation>
        <location evidence="1">Cell membrane</location>
        <topology evidence="1">Multi-pass membrane protein</topology>
    </subcellularLocation>
</comment>
<keyword evidence="5" id="KW-0472">Membrane</keyword>
<evidence type="ECO:0000313" key="7">
    <source>
        <dbReference type="EMBL" id="TFB89865.1"/>
    </source>
</evidence>
<protein>
    <submittedName>
        <fullName evidence="7">HAD family hydrolase</fullName>
    </submittedName>
</protein>
<dbReference type="EMBL" id="SOFF01000029">
    <property type="protein sequence ID" value="TFB89865.1"/>
    <property type="molecule type" value="Genomic_DNA"/>
</dbReference>
<name>A0A1H8EB12_9MICO</name>
<dbReference type="SFLD" id="SFLDS00003">
    <property type="entry name" value="Haloacid_Dehalogenase"/>
    <property type="match status" value="1"/>
</dbReference>
<dbReference type="SUPFAM" id="SSF56784">
    <property type="entry name" value="HAD-like"/>
    <property type="match status" value="1"/>
</dbReference>
<dbReference type="InterPro" id="IPR059000">
    <property type="entry name" value="ATPase_P-type_domA"/>
</dbReference>
<dbReference type="STRING" id="1424661.SAMN05216281_104206"/>
<dbReference type="SUPFAM" id="SSF81665">
    <property type="entry name" value="Calcium ATPase, transmembrane domain M"/>
    <property type="match status" value="1"/>
</dbReference>
<proteinExistence type="predicted"/>
<dbReference type="Pfam" id="PF00122">
    <property type="entry name" value="E1-E2_ATPase"/>
    <property type="match status" value="1"/>
</dbReference>
<dbReference type="PANTHER" id="PTHR42861">
    <property type="entry name" value="CALCIUM-TRANSPORTING ATPASE"/>
    <property type="match status" value="1"/>
</dbReference>
<reference evidence="7 8" key="1">
    <citation type="submission" date="2019-03" db="EMBL/GenBank/DDBJ databases">
        <title>Genomics of glacier-inhabiting Cryobacterium strains.</title>
        <authorList>
            <person name="Liu Q."/>
            <person name="Xin Y.-H."/>
        </authorList>
    </citation>
    <scope>NUCLEOTIDE SEQUENCE [LARGE SCALE GENOMIC DNA]</scope>
    <source>
        <strain evidence="7 8">Hh15</strain>
    </source>
</reference>
<dbReference type="SFLD" id="SFLDF00027">
    <property type="entry name" value="p-type_atpase"/>
    <property type="match status" value="1"/>
</dbReference>
<dbReference type="PRINTS" id="PR00119">
    <property type="entry name" value="CATATPASE"/>
</dbReference>
<dbReference type="Gene3D" id="3.40.1110.10">
    <property type="entry name" value="Calcium-transporting ATPase, cytoplasmic domain N"/>
    <property type="match status" value="1"/>
</dbReference>
<evidence type="ECO:0000256" key="5">
    <source>
        <dbReference type="ARBA" id="ARBA00023136"/>
    </source>
</evidence>
<dbReference type="SUPFAM" id="SSF81660">
    <property type="entry name" value="Metal cation-transporting ATPase, ATP-binding domain N"/>
    <property type="match status" value="1"/>
</dbReference>
<dbReference type="RefSeq" id="WP_092108537.1">
    <property type="nucleotide sequence ID" value="NZ_FOCN01000004.1"/>
</dbReference>
<dbReference type="GO" id="GO:0005524">
    <property type="term" value="F:ATP binding"/>
    <property type="evidence" value="ECO:0007669"/>
    <property type="project" value="InterPro"/>
</dbReference>
<keyword evidence="8" id="KW-1185">Reference proteome</keyword>
<dbReference type="PRINTS" id="PR00120">
    <property type="entry name" value="HATPASE"/>
</dbReference>
<dbReference type="AlphaFoldDB" id="A0A1H8EB12"/>
<evidence type="ECO:0000256" key="2">
    <source>
        <dbReference type="ARBA" id="ARBA00022692"/>
    </source>
</evidence>
<organism evidence="7 8">
    <name type="scientific">Cryobacterium luteum</name>
    <dbReference type="NCBI Taxonomy" id="1424661"/>
    <lineage>
        <taxon>Bacteria</taxon>
        <taxon>Bacillati</taxon>
        <taxon>Actinomycetota</taxon>
        <taxon>Actinomycetes</taxon>
        <taxon>Micrococcales</taxon>
        <taxon>Microbacteriaceae</taxon>
        <taxon>Cryobacterium</taxon>
    </lineage>
</organism>
<dbReference type="Proteomes" id="UP000297654">
    <property type="component" value="Unassembled WGS sequence"/>
</dbReference>
<gene>
    <name evidence="7" type="ORF">E3O10_08810</name>
</gene>
<dbReference type="InterPro" id="IPR008250">
    <property type="entry name" value="ATPase_P-typ_transduc_dom_A_sf"/>
</dbReference>
<dbReference type="Gene3D" id="1.20.1110.10">
    <property type="entry name" value="Calcium-transporting ATPase, transmembrane domain"/>
    <property type="match status" value="1"/>
</dbReference>
<evidence type="ECO:0000256" key="4">
    <source>
        <dbReference type="ARBA" id="ARBA00022989"/>
    </source>
</evidence>
<dbReference type="Pfam" id="PF00702">
    <property type="entry name" value="Hydrolase"/>
    <property type="match status" value="1"/>
</dbReference>
<keyword evidence="7" id="KW-0378">Hydrolase</keyword>
<dbReference type="InterPro" id="IPR018303">
    <property type="entry name" value="ATPase_P-typ_P_site"/>
</dbReference>
<keyword evidence="3" id="KW-1278">Translocase</keyword>
<dbReference type="InterPro" id="IPR036412">
    <property type="entry name" value="HAD-like_sf"/>
</dbReference>
<feature type="domain" description="P-type ATPase A" evidence="6">
    <location>
        <begin position="106"/>
        <end position="203"/>
    </location>
</feature>
<dbReference type="InterPro" id="IPR023299">
    <property type="entry name" value="ATPase_P-typ_cyto_dom_N"/>
</dbReference>
<accession>A0A1H8EB12</accession>
<keyword evidence="2" id="KW-0812">Transmembrane</keyword>